<name>A0A7W7VA20_9ACTN</name>
<dbReference type="PANTHER" id="PTHR35526">
    <property type="entry name" value="ANTI-SIGMA-F FACTOR RSBW-RELATED"/>
    <property type="match status" value="1"/>
</dbReference>
<dbReference type="Gene3D" id="3.30.565.10">
    <property type="entry name" value="Histidine kinase-like ATPase, C-terminal domain"/>
    <property type="match status" value="1"/>
</dbReference>
<organism evidence="4 5">
    <name type="scientific">Streptomyces griseomycini</name>
    <dbReference type="NCBI Taxonomy" id="66895"/>
    <lineage>
        <taxon>Bacteria</taxon>
        <taxon>Bacillati</taxon>
        <taxon>Actinomycetota</taxon>
        <taxon>Actinomycetes</taxon>
        <taxon>Kitasatosporales</taxon>
        <taxon>Streptomycetaceae</taxon>
        <taxon>Streptomyces</taxon>
    </lineage>
</organism>
<dbReference type="Pfam" id="PF13581">
    <property type="entry name" value="HATPase_c_2"/>
    <property type="match status" value="1"/>
</dbReference>
<keyword evidence="5" id="KW-1185">Reference proteome</keyword>
<keyword evidence="1" id="KW-0723">Serine/threonine-protein kinase</keyword>
<dbReference type="InterPro" id="IPR003594">
    <property type="entry name" value="HATPase_dom"/>
</dbReference>
<dbReference type="RefSeq" id="WP_184827935.1">
    <property type="nucleotide sequence ID" value="NZ_BMTK01000031.1"/>
</dbReference>
<proteinExistence type="predicted"/>
<evidence type="ECO:0000256" key="1">
    <source>
        <dbReference type="ARBA" id="ARBA00022527"/>
    </source>
</evidence>
<sequence>MASPASAAQQENPWKTPVVRTSRTALPRSGDVMTACFAVAPRPCGTHPPAGDAARIGTMRRIAAARLRYCGLEVLKGDVMLIVSELLTNALLHSGTTEISLSITAEDKSLRIAVRDGMPGNATPKTPGHKDESGRGLQLVQALVKESGGTWGTSDNGAETWCSLTIPAGAAS</sequence>
<dbReference type="Proteomes" id="UP000579523">
    <property type="component" value="Unassembled WGS sequence"/>
</dbReference>
<feature type="region of interest" description="Disordered" evidence="2">
    <location>
        <begin position="116"/>
        <end position="135"/>
    </location>
</feature>
<dbReference type="CDD" id="cd16936">
    <property type="entry name" value="HATPase_RsbW-like"/>
    <property type="match status" value="1"/>
</dbReference>
<comment type="caution">
    <text evidence="4">The sequence shown here is derived from an EMBL/GenBank/DDBJ whole genome shotgun (WGS) entry which is preliminary data.</text>
</comment>
<keyword evidence="1" id="KW-0808">Transferase</keyword>
<dbReference type="GO" id="GO:0004674">
    <property type="term" value="F:protein serine/threonine kinase activity"/>
    <property type="evidence" value="ECO:0007669"/>
    <property type="project" value="UniProtKB-KW"/>
</dbReference>
<dbReference type="InterPro" id="IPR050267">
    <property type="entry name" value="Anti-sigma-factor_SerPK"/>
</dbReference>
<evidence type="ECO:0000256" key="2">
    <source>
        <dbReference type="SAM" id="MobiDB-lite"/>
    </source>
</evidence>
<dbReference type="InterPro" id="IPR036890">
    <property type="entry name" value="HATPase_C_sf"/>
</dbReference>
<gene>
    <name evidence="4" type="ORF">FHS37_006633</name>
</gene>
<evidence type="ECO:0000259" key="3">
    <source>
        <dbReference type="Pfam" id="PF13581"/>
    </source>
</evidence>
<dbReference type="PANTHER" id="PTHR35526:SF3">
    <property type="entry name" value="ANTI-SIGMA-F FACTOR RSBW"/>
    <property type="match status" value="1"/>
</dbReference>
<reference evidence="4 5" key="1">
    <citation type="submission" date="2020-08" db="EMBL/GenBank/DDBJ databases">
        <title>Genomic Encyclopedia of Type Strains, Phase III (KMG-III): the genomes of soil and plant-associated and newly described type strains.</title>
        <authorList>
            <person name="Whitman W."/>
        </authorList>
    </citation>
    <scope>NUCLEOTIDE SEQUENCE [LARGE SCALE GENOMIC DNA]</scope>
    <source>
        <strain evidence="4 5">CECT 3273</strain>
    </source>
</reference>
<protein>
    <recommendedName>
        <fullName evidence="3">Histidine kinase/HSP90-like ATPase domain-containing protein</fullName>
    </recommendedName>
</protein>
<evidence type="ECO:0000313" key="5">
    <source>
        <dbReference type="Proteomes" id="UP000579523"/>
    </source>
</evidence>
<dbReference type="SUPFAM" id="SSF55874">
    <property type="entry name" value="ATPase domain of HSP90 chaperone/DNA topoisomerase II/histidine kinase"/>
    <property type="match status" value="1"/>
</dbReference>
<evidence type="ECO:0000313" key="4">
    <source>
        <dbReference type="EMBL" id="MBB4902536.1"/>
    </source>
</evidence>
<feature type="domain" description="Histidine kinase/HSP90-like ATPase" evidence="3">
    <location>
        <begin position="52"/>
        <end position="147"/>
    </location>
</feature>
<dbReference type="AlphaFoldDB" id="A0A7W7VA20"/>
<keyword evidence="1" id="KW-0418">Kinase</keyword>
<dbReference type="EMBL" id="JACHJI010000017">
    <property type="protein sequence ID" value="MBB4902536.1"/>
    <property type="molecule type" value="Genomic_DNA"/>
</dbReference>
<accession>A0A7W7VA20</accession>